<accession>I9SR77</accession>
<evidence type="ECO:0000313" key="3">
    <source>
        <dbReference type="Proteomes" id="UP000005150"/>
    </source>
</evidence>
<evidence type="ECO:0000256" key="1">
    <source>
        <dbReference type="SAM" id="MobiDB-lite"/>
    </source>
</evidence>
<dbReference type="EMBL" id="AGXV01000044">
    <property type="protein sequence ID" value="EIY58478.1"/>
    <property type="molecule type" value="Genomic_DNA"/>
</dbReference>
<evidence type="ECO:0000313" key="2">
    <source>
        <dbReference type="EMBL" id="EIY58478.1"/>
    </source>
</evidence>
<comment type="caution">
    <text evidence="2">The sequence shown here is derived from an EMBL/GenBank/DDBJ whole genome shotgun (WGS) entry which is preliminary data.</text>
</comment>
<dbReference type="HOGENOM" id="CLU_2448530_0_0_10"/>
<organism evidence="2 3">
    <name type="scientific">Bacteroides salyersiae CL02T12C01</name>
    <dbReference type="NCBI Taxonomy" id="997887"/>
    <lineage>
        <taxon>Bacteria</taxon>
        <taxon>Pseudomonadati</taxon>
        <taxon>Bacteroidota</taxon>
        <taxon>Bacteroidia</taxon>
        <taxon>Bacteroidales</taxon>
        <taxon>Bacteroidaceae</taxon>
        <taxon>Bacteroides</taxon>
    </lineage>
</organism>
<keyword evidence="3" id="KW-1185">Reference proteome</keyword>
<reference evidence="2 3" key="1">
    <citation type="submission" date="2012-02" db="EMBL/GenBank/DDBJ databases">
        <title>The Genome Sequence of Bacteroides salyersiae CL02T12C01.</title>
        <authorList>
            <consortium name="The Broad Institute Genome Sequencing Platform"/>
            <person name="Earl A."/>
            <person name="Ward D."/>
            <person name="Feldgarden M."/>
            <person name="Gevers D."/>
            <person name="Zitomersky N.L."/>
            <person name="Coyne M.J."/>
            <person name="Comstock L.E."/>
            <person name="Young S.K."/>
            <person name="Zeng Q."/>
            <person name="Gargeya S."/>
            <person name="Fitzgerald M."/>
            <person name="Haas B."/>
            <person name="Abouelleil A."/>
            <person name="Alvarado L."/>
            <person name="Arachchi H.M."/>
            <person name="Berlin A."/>
            <person name="Chapman S.B."/>
            <person name="Gearin G."/>
            <person name="Goldberg J."/>
            <person name="Griggs A."/>
            <person name="Gujja S."/>
            <person name="Hansen M."/>
            <person name="Heiman D."/>
            <person name="Howarth C."/>
            <person name="Larimer J."/>
            <person name="Lui A."/>
            <person name="MacDonald P.J.P."/>
            <person name="McCowen C."/>
            <person name="Montmayeur A."/>
            <person name="Murphy C."/>
            <person name="Neiman D."/>
            <person name="Pearson M."/>
            <person name="Priest M."/>
            <person name="Roberts A."/>
            <person name="Saif S."/>
            <person name="Shea T."/>
            <person name="Sisk P."/>
            <person name="Stolte C."/>
            <person name="Sykes S."/>
            <person name="Wortman J."/>
            <person name="Nusbaum C."/>
            <person name="Birren B."/>
        </authorList>
    </citation>
    <scope>NUCLEOTIDE SEQUENCE [LARGE SCALE GENOMIC DNA]</scope>
    <source>
        <strain evidence="2 3">CL02T12C01</strain>
    </source>
</reference>
<dbReference type="Proteomes" id="UP000005150">
    <property type="component" value="Unassembled WGS sequence"/>
</dbReference>
<dbReference type="AlphaFoldDB" id="I9SR77"/>
<proteinExistence type="predicted"/>
<gene>
    <name evidence="2" type="ORF">HMPREF1071_03744</name>
</gene>
<sequence length="89" mass="9747">MDKIFNLGSVDQYHKLYGFETLNPLVSAIDLNEATRQDTTGTHSGESDRNGKGTYGRYRGYRQPDCLFAGIPIPAALLSSVQKAGEVHS</sequence>
<protein>
    <submittedName>
        <fullName evidence="2">Uncharacterized protein</fullName>
    </submittedName>
</protein>
<name>I9SR77_9BACE</name>
<feature type="region of interest" description="Disordered" evidence="1">
    <location>
        <begin position="35"/>
        <end position="56"/>
    </location>
</feature>